<gene>
    <name evidence="2" type="ORF">NCTC1934_05849</name>
</gene>
<evidence type="ECO:0000313" key="2">
    <source>
        <dbReference type="EMBL" id="SUD48514.1"/>
    </source>
</evidence>
<organism evidence="2 3">
    <name type="scientific">Nocardia otitidiscaviarum</name>
    <dbReference type="NCBI Taxonomy" id="1823"/>
    <lineage>
        <taxon>Bacteria</taxon>
        <taxon>Bacillati</taxon>
        <taxon>Actinomycetota</taxon>
        <taxon>Actinomycetes</taxon>
        <taxon>Mycobacteriales</taxon>
        <taxon>Nocardiaceae</taxon>
        <taxon>Nocardia</taxon>
    </lineage>
</organism>
<evidence type="ECO:0000256" key="1">
    <source>
        <dbReference type="SAM" id="MobiDB-lite"/>
    </source>
</evidence>
<dbReference type="EMBL" id="UGRY01000005">
    <property type="protein sequence ID" value="SUD48514.1"/>
    <property type="molecule type" value="Genomic_DNA"/>
</dbReference>
<dbReference type="Proteomes" id="UP000255467">
    <property type="component" value="Unassembled WGS sequence"/>
</dbReference>
<reference evidence="2 3" key="1">
    <citation type="submission" date="2018-06" db="EMBL/GenBank/DDBJ databases">
        <authorList>
            <consortium name="Pathogen Informatics"/>
            <person name="Doyle S."/>
        </authorList>
    </citation>
    <scope>NUCLEOTIDE SEQUENCE [LARGE SCALE GENOMIC DNA]</scope>
    <source>
        <strain evidence="2 3">NCTC1934</strain>
    </source>
</reference>
<evidence type="ECO:0000313" key="3">
    <source>
        <dbReference type="Proteomes" id="UP000255467"/>
    </source>
</evidence>
<keyword evidence="3" id="KW-1185">Reference proteome</keyword>
<sequence length="38" mass="4344">MRELVLDPGPNGQAHDNWNEAMNADDDGQESFMRVNRL</sequence>
<name>A0A379JJD5_9NOCA</name>
<protein>
    <submittedName>
        <fullName evidence="2">Uncharacterized protein</fullName>
    </submittedName>
</protein>
<feature type="region of interest" description="Disordered" evidence="1">
    <location>
        <begin position="1"/>
        <end position="38"/>
    </location>
</feature>
<accession>A0A379JJD5</accession>
<proteinExistence type="predicted"/>
<dbReference type="AlphaFoldDB" id="A0A379JJD5"/>